<comment type="caution">
    <text evidence="1">The sequence shown here is derived from an EMBL/GenBank/DDBJ whole genome shotgun (WGS) entry which is preliminary data.</text>
</comment>
<reference evidence="1" key="2">
    <citation type="submission" date="2021-04" db="EMBL/GenBank/DDBJ databases">
        <authorList>
            <person name="Gilroy R."/>
        </authorList>
    </citation>
    <scope>NUCLEOTIDE SEQUENCE</scope>
    <source>
        <strain evidence="1">ChiBcec8-13705</strain>
    </source>
</reference>
<sequence>MPYIEAKLTTPVTPAQQEALKAGFGRAVTALHKTETYLMVGIEGGKDLWFGGRKLEQGAYLSVSLFGRAAPADCEEMTGRLCTLLDEVLGIPGENVYITYHPIENWGWNGSNF</sequence>
<accession>A0A9D2S3S5</accession>
<dbReference type="InterPro" id="IPR014347">
    <property type="entry name" value="Tautomerase/MIF_sf"/>
</dbReference>
<dbReference type="InterPro" id="IPR001398">
    <property type="entry name" value="Macrophage_inhib_fac"/>
</dbReference>
<evidence type="ECO:0000313" key="1">
    <source>
        <dbReference type="EMBL" id="HJB42304.1"/>
    </source>
</evidence>
<proteinExistence type="predicted"/>
<reference evidence="1" key="1">
    <citation type="journal article" date="2021" name="PeerJ">
        <title>Extensive microbial diversity within the chicken gut microbiome revealed by metagenomics and culture.</title>
        <authorList>
            <person name="Gilroy R."/>
            <person name="Ravi A."/>
            <person name="Getino M."/>
            <person name="Pursley I."/>
            <person name="Horton D.L."/>
            <person name="Alikhan N.F."/>
            <person name="Baker D."/>
            <person name="Gharbi K."/>
            <person name="Hall N."/>
            <person name="Watson M."/>
            <person name="Adriaenssens E.M."/>
            <person name="Foster-Nyarko E."/>
            <person name="Jarju S."/>
            <person name="Secka A."/>
            <person name="Antonio M."/>
            <person name="Oren A."/>
            <person name="Chaudhuri R.R."/>
            <person name="La Ragione R."/>
            <person name="Hildebrand F."/>
            <person name="Pallen M.J."/>
        </authorList>
    </citation>
    <scope>NUCLEOTIDE SEQUENCE</scope>
    <source>
        <strain evidence="1">ChiBcec8-13705</strain>
    </source>
</reference>
<dbReference type="Proteomes" id="UP000886803">
    <property type="component" value="Unassembled WGS sequence"/>
</dbReference>
<gene>
    <name evidence="1" type="ORF">H9945_07380</name>
</gene>
<organism evidence="1 2">
    <name type="scientific">Candidatus Gemmiger avicola</name>
    <dbReference type="NCBI Taxonomy" id="2838605"/>
    <lineage>
        <taxon>Bacteria</taxon>
        <taxon>Bacillati</taxon>
        <taxon>Bacillota</taxon>
        <taxon>Clostridia</taxon>
        <taxon>Eubacteriales</taxon>
        <taxon>Gemmiger</taxon>
    </lineage>
</organism>
<dbReference type="AlphaFoldDB" id="A0A9D2S3S5"/>
<dbReference type="EMBL" id="DWYG01000123">
    <property type="protein sequence ID" value="HJB42304.1"/>
    <property type="molecule type" value="Genomic_DNA"/>
</dbReference>
<dbReference type="Pfam" id="PF01187">
    <property type="entry name" value="MIF"/>
    <property type="match status" value="1"/>
</dbReference>
<protein>
    <recommendedName>
        <fullName evidence="3">Macrophage migration inhibitory factor (MIF)</fullName>
    </recommendedName>
</protein>
<evidence type="ECO:0000313" key="2">
    <source>
        <dbReference type="Proteomes" id="UP000886803"/>
    </source>
</evidence>
<name>A0A9D2S3S5_9FIRM</name>
<dbReference type="Gene3D" id="3.30.429.10">
    <property type="entry name" value="Macrophage Migration Inhibitory Factor"/>
    <property type="match status" value="1"/>
</dbReference>
<dbReference type="SUPFAM" id="SSF55331">
    <property type="entry name" value="Tautomerase/MIF"/>
    <property type="match status" value="1"/>
</dbReference>
<evidence type="ECO:0008006" key="3">
    <source>
        <dbReference type="Google" id="ProtNLM"/>
    </source>
</evidence>